<dbReference type="RefSeq" id="WP_182485320.1">
    <property type="nucleotide sequence ID" value="NZ_JACGWU010000008.1"/>
</dbReference>
<organism evidence="2 3">
    <name type="scientific">Alpinimonas psychrophila</name>
    <dbReference type="NCBI Taxonomy" id="748908"/>
    <lineage>
        <taxon>Bacteria</taxon>
        <taxon>Bacillati</taxon>
        <taxon>Actinomycetota</taxon>
        <taxon>Actinomycetes</taxon>
        <taxon>Micrococcales</taxon>
        <taxon>Microbacteriaceae</taxon>
        <taxon>Alpinimonas</taxon>
    </lineage>
</organism>
<name>A0A7W3PPY0_9MICO</name>
<dbReference type="AlphaFoldDB" id="A0A7W3PPY0"/>
<feature type="transmembrane region" description="Helical" evidence="1">
    <location>
        <begin position="6"/>
        <end position="32"/>
    </location>
</feature>
<accession>A0A7W3PPY0</accession>
<gene>
    <name evidence="2" type="ORF">FB555_002031</name>
</gene>
<keyword evidence="3" id="KW-1185">Reference proteome</keyword>
<dbReference type="EMBL" id="JACGWU010000008">
    <property type="protein sequence ID" value="MBA8829905.1"/>
    <property type="molecule type" value="Genomic_DNA"/>
</dbReference>
<evidence type="ECO:0000313" key="2">
    <source>
        <dbReference type="EMBL" id="MBA8829905.1"/>
    </source>
</evidence>
<keyword evidence="1" id="KW-1133">Transmembrane helix</keyword>
<protein>
    <submittedName>
        <fullName evidence="2">Uncharacterized protein</fullName>
    </submittedName>
</protein>
<sequence>MGNNLGAILTLFQFAGGALAAAGLVLFLIGLIPTKSGIHHIPHTLGLIFLWTGGGILVAAIVADVVQLGLS</sequence>
<evidence type="ECO:0000313" key="3">
    <source>
        <dbReference type="Proteomes" id="UP000524237"/>
    </source>
</evidence>
<reference evidence="2 3" key="1">
    <citation type="submission" date="2020-07" db="EMBL/GenBank/DDBJ databases">
        <title>Sequencing the genomes of 1000 actinobacteria strains.</title>
        <authorList>
            <person name="Klenk H.-P."/>
        </authorList>
    </citation>
    <scope>NUCLEOTIDE SEQUENCE [LARGE SCALE GENOMIC DNA]</scope>
    <source>
        <strain evidence="2 3">DSM 23737</strain>
    </source>
</reference>
<keyword evidence="1" id="KW-0472">Membrane</keyword>
<comment type="caution">
    <text evidence="2">The sequence shown here is derived from an EMBL/GenBank/DDBJ whole genome shotgun (WGS) entry which is preliminary data.</text>
</comment>
<evidence type="ECO:0000256" key="1">
    <source>
        <dbReference type="SAM" id="Phobius"/>
    </source>
</evidence>
<dbReference type="Proteomes" id="UP000524237">
    <property type="component" value="Unassembled WGS sequence"/>
</dbReference>
<proteinExistence type="predicted"/>
<feature type="transmembrane region" description="Helical" evidence="1">
    <location>
        <begin position="44"/>
        <end position="63"/>
    </location>
</feature>
<keyword evidence="1" id="KW-0812">Transmembrane</keyword>